<dbReference type="GO" id="GO:0003676">
    <property type="term" value="F:nucleic acid binding"/>
    <property type="evidence" value="ECO:0007669"/>
    <property type="project" value="InterPro"/>
</dbReference>
<keyword evidence="2" id="KW-1185">Reference proteome</keyword>
<accession>A0A7J7IZD6</accession>
<dbReference type="CDD" id="cd00590">
    <property type="entry name" value="RRM_SF"/>
    <property type="match status" value="1"/>
</dbReference>
<sequence>MNTGGIPNKHFMDNVPPSSFNGLQLNTPHNIPRHLAPNNSIRPQYDNRVFPGCPPEPPNWDKNLNIAPQAPLINSSQQPASVVPVTDPCASITNLPTHVAYKQLRGLFATHNIFAEDIVINWPPKESNETASAVVKFDDINNTVTALNELKGMKISGLFIVIEPCSLDNYKRAASEAALKKQHGLQTEHVIEGALPHCQEVFSCEIDLLGEAIDHLTGAALLEGDLLIEIRHFQGNYPSRAAAFKGITTSKEFPIQGTTTSKGVALFKGTTSFKGTTIFKGATPFKGTTSFKRAAIFEK</sequence>
<dbReference type="Proteomes" id="UP000593567">
    <property type="component" value="Unassembled WGS sequence"/>
</dbReference>
<dbReference type="InterPro" id="IPR012677">
    <property type="entry name" value="Nucleotide-bd_a/b_plait_sf"/>
</dbReference>
<reference evidence="1" key="1">
    <citation type="submission" date="2020-06" db="EMBL/GenBank/DDBJ databases">
        <title>Draft genome of Bugula neritina, a colonial animal packing powerful symbionts and potential medicines.</title>
        <authorList>
            <person name="Rayko M."/>
        </authorList>
    </citation>
    <scope>NUCLEOTIDE SEQUENCE [LARGE SCALE GENOMIC DNA]</scope>
    <source>
        <strain evidence="1">Kwan_BN1</strain>
    </source>
</reference>
<evidence type="ECO:0008006" key="3">
    <source>
        <dbReference type="Google" id="ProtNLM"/>
    </source>
</evidence>
<organism evidence="1 2">
    <name type="scientific">Bugula neritina</name>
    <name type="common">Brown bryozoan</name>
    <name type="synonym">Sertularia neritina</name>
    <dbReference type="NCBI Taxonomy" id="10212"/>
    <lineage>
        <taxon>Eukaryota</taxon>
        <taxon>Metazoa</taxon>
        <taxon>Spiralia</taxon>
        <taxon>Lophotrochozoa</taxon>
        <taxon>Bryozoa</taxon>
        <taxon>Gymnolaemata</taxon>
        <taxon>Cheilostomatida</taxon>
        <taxon>Flustrina</taxon>
        <taxon>Buguloidea</taxon>
        <taxon>Bugulidae</taxon>
        <taxon>Bugula</taxon>
    </lineage>
</organism>
<protein>
    <recommendedName>
        <fullName evidence="3">RRM domain-containing protein</fullName>
    </recommendedName>
</protein>
<evidence type="ECO:0000313" key="2">
    <source>
        <dbReference type="Proteomes" id="UP000593567"/>
    </source>
</evidence>
<dbReference type="SUPFAM" id="SSF54928">
    <property type="entry name" value="RNA-binding domain, RBD"/>
    <property type="match status" value="1"/>
</dbReference>
<proteinExistence type="predicted"/>
<gene>
    <name evidence="1" type="ORF">EB796_022791</name>
</gene>
<name>A0A7J7IZD6_BUGNE</name>
<dbReference type="AlphaFoldDB" id="A0A7J7IZD6"/>
<dbReference type="Gene3D" id="3.30.70.330">
    <property type="match status" value="1"/>
</dbReference>
<dbReference type="EMBL" id="VXIV02003269">
    <property type="protein sequence ID" value="KAF6018906.1"/>
    <property type="molecule type" value="Genomic_DNA"/>
</dbReference>
<comment type="caution">
    <text evidence="1">The sequence shown here is derived from an EMBL/GenBank/DDBJ whole genome shotgun (WGS) entry which is preliminary data.</text>
</comment>
<dbReference type="InterPro" id="IPR035979">
    <property type="entry name" value="RBD_domain_sf"/>
</dbReference>
<evidence type="ECO:0000313" key="1">
    <source>
        <dbReference type="EMBL" id="KAF6018906.1"/>
    </source>
</evidence>